<keyword evidence="5" id="KW-1185">Reference proteome</keyword>
<evidence type="ECO:0000256" key="1">
    <source>
        <dbReference type="SAM" id="MobiDB-lite"/>
    </source>
</evidence>
<sequence length="372" mass="39021">MKLVLFCVCLAGFLFLAGNARLLENAMIMPRFPGEDTRSLLNRADSAVVTLCTGTNFGGTCTNFTLAVGNCSTIDPPYSANLWSAHSSAGFICFLFRNPTCTGCEACVDAGGWPNMSTFAGVHSMQCKIPDALACSNALCTHAGGGPIASSSTTTLASSSTTASTQTGSPSSSGSDAATIAGSVVGGVVGLTAVALSAICLVRRRRNRARDPPLRIQRLSELSDTYRVEPFAASPTTPVPASTSDPGSARTAAFATEDVGLSSSGRSSKGLLSPISTTIPMSPTVPQGSAGAELEERIRYLEQRLATAEGGPRRETIALSPTSAFPRTPIDERVAQEQIQDLRSEIDGLRQQQRDLLRELRDTPPEYDPVGH</sequence>
<keyword evidence="2" id="KW-0472">Membrane</keyword>
<gene>
    <name evidence="4" type="ORF">LshimejAT787_0706290</name>
</gene>
<feature type="region of interest" description="Disordered" evidence="1">
    <location>
        <begin position="259"/>
        <end position="292"/>
    </location>
</feature>
<evidence type="ECO:0000256" key="3">
    <source>
        <dbReference type="SAM" id="SignalP"/>
    </source>
</evidence>
<dbReference type="EMBL" id="BRPK01000007">
    <property type="protein sequence ID" value="GLB40119.1"/>
    <property type="molecule type" value="Genomic_DNA"/>
</dbReference>
<evidence type="ECO:0000313" key="4">
    <source>
        <dbReference type="EMBL" id="GLB40119.1"/>
    </source>
</evidence>
<dbReference type="AlphaFoldDB" id="A0A9P3UM74"/>
<evidence type="ECO:0000313" key="5">
    <source>
        <dbReference type="Proteomes" id="UP001063166"/>
    </source>
</evidence>
<comment type="caution">
    <text evidence="4">The sequence shown here is derived from an EMBL/GenBank/DDBJ whole genome shotgun (WGS) entry which is preliminary data.</text>
</comment>
<name>A0A9P3UM74_LYOSH</name>
<keyword evidence="2" id="KW-1133">Transmembrane helix</keyword>
<protein>
    <submittedName>
        <fullName evidence="4">Uncharacterized protein</fullName>
    </submittedName>
</protein>
<keyword evidence="3" id="KW-0732">Signal</keyword>
<feature type="region of interest" description="Disordered" evidence="1">
    <location>
        <begin position="353"/>
        <end position="372"/>
    </location>
</feature>
<keyword evidence="2" id="KW-0812">Transmembrane</keyword>
<dbReference type="Proteomes" id="UP001063166">
    <property type="component" value="Unassembled WGS sequence"/>
</dbReference>
<organism evidence="4 5">
    <name type="scientific">Lyophyllum shimeji</name>
    <name type="common">Hon-shimeji</name>
    <name type="synonym">Tricholoma shimeji</name>
    <dbReference type="NCBI Taxonomy" id="47721"/>
    <lineage>
        <taxon>Eukaryota</taxon>
        <taxon>Fungi</taxon>
        <taxon>Dikarya</taxon>
        <taxon>Basidiomycota</taxon>
        <taxon>Agaricomycotina</taxon>
        <taxon>Agaricomycetes</taxon>
        <taxon>Agaricomycetidae</taxon>
        <taxon>Agaricales</taxon>
        <taxon>Tricholomatineae</taxon>
        <taxon>Lyophyllaceae</taxon>
        <taxon>Lyophyllum</taxon>
    </lineage>
</organism>
<feature type="transmembrane region" description="Helical" evidence="2">
    <location>
        <begin position="180"/>
        <end position="202"/>
    </location>
</feature>
<accession>A0A9P3UM74</accession>
<feature type="compositionally biased region" description="Polar residues" evidence="1">
    <location>
        <begin position="274"/>
        <end position="287"/>
    </location>
</feature>
<feature type="compositionally biased region" description="Low complexity" evidence="1">
    <location>
        <begin position="260"/>
        <end position="273"/>
    </location>
</feature>
<feature type="chain" id="PRO_5040450572" evidence="3">
    <location>
        <begin position="21"/>
        <end position="372"/>
    </location>
</feature>
<evidence type="ECO:0000256" key="2">
    <source>
        <dbReference type="SAM" id="Phobius"/>
    </source>
</evidence>
<feature type="signal peptide" evidence="3">
    <location>
        <begin position="1"/>
        <end position="20"/>
    </location>
</feature>
<proteinExistence type="predicted"/>
<reference evidence="4" key="1">
    <citation type="submission" date="2022-07" db="EMBL/GenBank/DDBJ databases">
        <title>The genome of Lyophyllum shimeji provides insight into the initial evolution of ectomycorrhizal fungal genome.</title>
        <authorList>
            <person name="Kobayashi Y."/>
            <person name="Shibata T."/>
            <person name="Hirakawa H."/>
            <person name="Shigenobu S."/>
            <person name="Nishiyama T."/>
            <person name="Yamada A."/>
            <person name="Hasebe M."/>
            <person name="Kawaguchi M."/>
        </authorList>
    </citation>
    <scope>NUCLEOTIDE SEQUENCE</scope>
    <source>
        <strain evidence="4">AT787</strain>
    </source>
</reference>
<dbReference type="OrthoDB" id="2907224at2759"/>